<dbReference type="OMA" id="CHARKYQ"/>
<name>A0A9Q8UUT3_PASFU</name>
<dbReference type="RefSeq" id="XP_047767581.1">
    <property type="nucleotide sequence ID" value="XM_047911312.1"/>
</dbReference>
<evidence type="ECO:0000256" key="1">
    <source>
        <dbReference type="SAM" id="MobiDB-lite"/>
    </source>
</evidence>
<feature type="compositionally biased region" description="Basic and acidic residues" evidence="1">
    <location>
        <begin position="46"/>
        <end position="68"/>
    </location>
</feature>
<dbReference type="EMBL" id="CP090172">
    <property type="protein sequence ID" value="UJO23215.1"/>
    <property type="molecule type" value="Genomic_DNA"/>
</dbReference>
<sequence>MAPAKSSMAIKAEPARPASTSDDNVQGSSQPQDVNATLQKFAEGMQKQKEESRARRQQREREIDQFRKQRIDKVQKKMKECRQQHQEALRESRRPQVDRLGELLAEKRDIESKLQQCHARKYQAFESMVEQYQYAITGRLENELKSE</sequence>
<protein>
    <submittedName>
        <fullName evidence="2">Uncharacterized protein</fullName>
    </submittedName>
</protein>
<feature type="compositionally biased region" description="Polar residues" evidence="1">
    <location>
        <begin position="18"/>
        <end position="38"/>
    </location>
</feature>
<organism evidence="2 3">
    <name type="scientific">Passalora fulva</name>
    <name type="common">Tomato leaf mold</name>
    <name type="synonym">Cladosporium fulvum</name>
    <dbReference type="NCBI Taxonomy" id="5499"/>
    <lineage>
        <taxon>Eukaryota</taxon>
        <taxon>Fungi</taxon>
        <taxon>Dikarya</taxon>
        <taxon>Ascomycota</taxon>
        <taxon>Pezizomycotina</taxon>
        <taxon>Dothideomycetes</taxon>
        <taxon>Dothideomycetidae</taxon>
        <taxon>Mycosphaerellales</taxon>
        <taxon>Mycosphaerellaceae</taxon>
        <taxon>Fulvia</taxon>
    </lineage>
</organism>
<reference evidence="2" key="1">
    <citation type="submission" date="2021-12" db="EMBL/GenBank/DDBJ databases">
        <authorList>
            <person name="Zaccaron A."/>
            <person name="Stergiopoulos I."/>
        </authorList>
    </citation>
    <scope>NUCLEOTIDE SEQUENCE</scope>
    <source>
        <strain evidence="2">Race5_Kim</strain>
    </source>
</reference>
<dbReference type="AlphaFoldDB" id="A0A9Q8UUT3"/>
<dbReference type="OrthoDB" id="3650820at2759"/>
<evidence type="ECO:0000313" key="2">
    <source>
        <dbReference type="EMBL" id="UJO23215.1"/>
    </source>
</evidence>
<reference evidence="2" key="2">
    <citation type="journal article" date="2022" name="Microb. Genom.">
        <title>A chromosome-scale genome assembly of the tomato pathogen Cladosporium fulvum reveals a compartmentalized genome architecture and the presence of a dispensable chromosome.</title>
        <authorList>
            <person name="Zaccaron A.Z."/>
            <person name="Chen L.H."/>
            <person name="Samaras A."/>
            <person name="Stergiopoulos I."/>
        </authorList>
    </citation>
    <scope>NUCLEOTIDE SEQUENCE</scope>
    <source>
        <strain evidence="2">Race5_Kim</strain>
    </source>
</reference>
<evidence type="ECO:0000313" key="3">
    <source>
        <dbReference type="Proteomes" id="UP000756132"/>
    </source>
</evidence>
<gene>
    <name evidence="2" type="ORF">CLAFUR5_12164</name>
</gene>
<keyword evidence="3" id="KW-1185">Reference proteome</keyword>
<proteinExistence type="predicted"/>
<accession>A0A9Q8UUT3</accession>
<dbReference type="KEGG" id="ffu:CLAFUR5_12164"/>
<dbReference type="GeneID" id="71992042"/>
<feature type="region of interest" description="Disordered" evidence="1">
    <location>
        <begin position="1"/>
        <end position="68"/>
    </location>
</feature>
<dbReference type="Proteomes" id="UP000756132">
    <property type="component" value="Chromosome 10"/>
</dbReference>